<name>A0A2Y9S3A6_TRIMA</name>
<evidence type="ECO:0000313" key="1">
    <source>
        <dbReference type="Proteomes" id="UP000248480"/>
    </source>
</evidence>
<dbReference type="InParanoid" id="A0A2Y9S3A6"/>
<dbReference type="KEGG" id="tmu:111822931"/>
<dbReference type="RefSeq" id="XP_023598914.1">
    <property type="nucleotide sequence ID" value="XM_023743146.1"/>
</dbReference>
<gene>
    <name evidence="2" type="primary">LOC111822931</name>
</gene>
<evidence type="ECO:0000313" key="2">
    <source>
        <dbReference type="RefSeq" id="XP_023598914.1"/>
    </source>
</evidence>
<dbReference type="Proteomes" id="UP000248480">
    <property type="component" value="Unplaced"/>
</dbReference>
<dbReference type="GeneID" id="111822931"/>
<keyword evidence="1" id="KW-1185">Reference proteome</keyword>
<proteinExistence type="predicted"/>
<organism evidence="1 2">
    <name type="scientific">Trichechus manatus latirostris</name>
    <name type="common">Florida manatee</name>
    <dbReference type="NCBI Taxonomy" id="127582"/>
    <lineage>
        <taxon>Eukaryota</taxon>
        <taxon>Metazoa</taxon>
        <taxon>Chordata</taxon>
        <taxon>Craniata</taxon>
        <taxon>Vertebrata</taxon>
        <taxon>Euteleostomi</taxon>
        <taxon>Mammalia</taxon>
        <taxon>Eutheria</taxon>
        <taxon>Afrotheria</taxon>
        <taxon>Sirenia</taxon>
        <taxon>Trichechidae</taxon>
        <taxon>Trichechus</taxon>
    </lineage>
</organism>
<protein>
    <submittedName>
        <fullName evidence="2">Uncharacterized protein LOC111822931</fullName>
    </submittedName>
</protein>
<accession>A0A2Y9S3A6</accession>
<sequence>MQVLKLMPGAQPAAGGLRRLSALQIDISQIRDGQWNPVREYGCEKMNYLVNDLNSVEYFTTFRVRGLISMSQNQFSPLEATDQFVHFAVDSPLLLNPSFSSELTFNREGVQSRSLENALNVDNLHLTFDDSRNLERRVHVAGKCLWADSFVNYVELRRLKSTAQVDGSGSLCRMRACSRFQSKLARGGKSWREELHTPPQSYSQQLPRKQFSRSLLWRDCMVLLPRAPCCPEVPGTKFCMEDSRDVLVFFTTLPNM</sequence>
<dbReference type="AlphaFoldDB" id="A0A2Y9S3A6"/>
<reference evidence="2" key="1">
    <citation type="submission" date="2025-08" db="UniProtKB">
        <authorList>
            <consortium name="RefSeq"/>
        </authorList>
    </citation>
    <scope>IDENTIFICATION</scope>
</reference>